<keyword evidence="2" id="KW-1185">Reference proteome</keyword>
<dbReference type="Proteomes" id="UP000197068">
    <property type="component" value="Unassembled WGS sequence"/>
</dbReference>
<evidence type="ECO:0000313" key="1">
    <source>
        <dbReference type="EMBL" id="GAW94651.1"/>
    </source>
</evidence>
<dbReference type="RefSeq" id="WP_057182289.1">
    <property type="nucleotide sequence ID" value="NZ_BDQM01000001.1"/>
</dbReference>
<dbReference type="EMBL" id="BDQM01000001">
    <property type="protein sequence ID" value="GAW94651.1"/>
    <property type="molecule type" value="Genomic_DNA"/>
</dbReference>
<evidence type="ECO:0000313" key="2">
    <source>
        <dbReference type="Proteomes" id="UP000197068"/>
    </source>
</evidence>
<accession>A0ABQ0MQK7</accession>
<organism evidence="1 2">
    <name type="scientific">Colwellia marinimaniae</name>
    <dbReference type="NCBI Taxonomy" id="1513592"/>
    <lineage>
        <taxon>Bacteria</taxon>
        <taxon>Pseudomonadati</taxon>
        <taxon>Pseudomonadota</taxon>
        <taxon>Gammaproteobacteria</taxon>
        <taxon>Alteromonadales</taxon>
        <taxon>Colwelliaceae</taxon>
        <taxon>Colwellia</taxon>
    </lineage>
</organism>
<comment type="caution">
    <text evidence="1">The sequence shown here is derived from an EMBL/GenBank/DDBJ whole genome shotgun (WGS) entry which is preliminary data.</text>
</comment>
<sequence length="244" mass="28052">MNKNLQEWACSFSGCDGGNLGADIWLCGIEWGGASYGDYYEKTLPEELENGKVELSLTAFDWKDSLGYTYGRSFAKLFTSIQGGDVENYKEVSLLEGNELFKLNLYPIAFDSTDHELWHKNNISKLTGFENKYLFNTWCFFNRFPFFSELRKKHNPKLIIGTGVNYLRDFLMFFVGNEKVGRLCSGNLTPKSEANKTNRVFYWVKLDGGTLLVIIPFFSGRYGLNSNYLLQEMGQRIKLLLEMK</sequence>
<name>A0ABQ0MQK7_9GAMM</name>
<protein>
    <submittedName>
        <fullName evidence="1">Uncharacterized protein</fullName>
    </submittedName>
</protein>
<reference evidence="1 2" key="1">
    <citation type="submission" date="2017-06" db="EMBL/GenBank/DDBJ databases">
        <title>Whole Genome Sequences of Colwellia marinimaniae MTCD1.</title>
        <authorList>
            <person name="Kusumoto H."/>
            <person name="Inoue M."/>
            <person name="Tanikawa K."/>
            <person name="Maeji H."/>
            <person name="Cameron J.H."/>
            <person name="Bartlett D.H."/>
        </authorList>
    </citation>
    <scope>NUCLEOTIDE SEQUENCE [LARGE SCALE GENOMIC DNA]</scope>
    <source>
        <strain evidence="1 2">MTCD1</strain>
    </source>
</reference>
<gene>
    <name evidence="1" type="ORF">MTCD1_00248</name>
</gene>
<proteinExistence type="predicted"/>